<dbReference type="EMBL" id="QRNS01000014">
    <property type="protein sequence ID" value="RHK62661.1"/>
    <property type="molecule type" value="Genomic_DNA"/>
</dbReference>
<evidence type="ECO:0000313" key="13">
    <source>
        <dbReference type="EMBL" id="RHN13997.1"/>
    </source>
</evidence>
<evidence type="ECO:0000313" key="22">
    <source>
        <dbReference type="Proteomes" id="UP000285652"/>
    </source>
</evidence>
<dbReference type="Proteomes" id="UP000260841">
    <property type="component" value="Unassembled WGS sequence"/>
</dbReference>
<keyword evidence="2" id="KW-0732">Signal</keyword>
<feature type="region of interest" description="Disordered" evidence="1">
    <location>
        <begin position="44"/>
        <end position="124"/>
    </location>
</feature>
<dbReference type="Proteomes" id="UP000261208">
    <property type="component" value="Unassembled WGS sequence"/>
</dbReference>
<dbReference type="EMBL" id="QSHK01000012">
    <property type="protein sequence ID" value="RHC04121.1"/>
    <property type="molecule type" value="Genomic_DNA"/>
</dbReference>
<evidence type="ECO:0000313" key="10">
    <source>
        <dbReference type="EMBL" id="RHC04121.1"/>
    </source>
</evidence>
<evidence type="ECO:0000313" key="11">
    <source>
        <dbReference type="EMBL" id="RHK62661.1"/>
    </source>
</evidence>
<dbReference type="EMBL" id="QSVB01000014">
    <property type="protein sequence ID" value="RGN89306.1"/>
    <property type="molecule type" value="Genomic_DNA"/>
</dbReference>
<gene>
    <name evidence="11" type="ORF">DW054_10025</name>
    <name evidence="10" type="ORF">DW860_13695</name>
    <name evidence="9" type="ORF">DW924_13350</name>
    <name evidence="8" type="ORF">DWX78_05030</name>
    <name evidence="13" type="ORF">DWZ24_13465</name>
    <name evidence="12" type="ORF">DWZ98_14145</name>
    <name evidence="7" type="ORF">DXB36_11945</name>
    <name evidence="6" type="ORF">DXC93_10935</name>
    <name evidence="5" type="ORF">DXD10_07925</name>
    <name evidence="4" type="ORF">DXD84_08925</name>
    <name evidence="3" type="ORF">HF855_07740</name>
</gene>
<dbReference type="EMBL" id="QRPD01000015">
    <property type="protein sequence ID" value="RHL85240.1"/>
    <property type="molecule type" value="Genomic_DNA"/>
</dbReference>
<name>A0A3E4L683_9FIRM</name>
<evidence type="ECO:0000313" key="21">
    <source>
        <dbReference type="Proteomes" id="UP000285642"/>
    </source>
</evidence>
<evidence type="ECO:0000313" key="19">
    <source>
        <dbReference type="Proteomes" id="UP000284152"/>
    </source>
</evidence>
<evidence type="ECO:0000313" key="8">
    <source>
        <dbReference type="EMBL" id="RGS71607.1"/>
    </source>
</evidence>
<dbReference type="Proteomes" id="UP000260664">
    <property type="component" value="Unassembled WGS sequence"/>
</dbReference>
<dbReference type="Proteomes" id="UP000261324">
    <property type="component" value="Unassembled WGS sequence"/>
</dbReference>
<evidence type="ECO:0000313" key="15">
    <source>
        <dbReference type="Proteomes" id="UP000260841"/>
    </source>
</evidence>
<evidence type="ECO:0000313" key="5">
    <source>
        <dbReference type="EMBL" id="RGK48064.1"/>
    </source>
</evidence>
<proteinExistence type="predicted"/>
<evidence type="ECO:0000313" key="24">
    <source>
        <dbReference type="Proteomes" id="UP000580130"/>
    </source>
</evidence>
<dbReference type="EMBL" id="QSRA01000014">
    <property type="protein sequence ID" value="RGK81610.1"/>
    <property type="molecule type" value="Genomic_DNA"/>
</dbReference>
<evidence type="ECO:0000313" key="16">
    <source>
        <dbReference type="Proteomes" id="UP000261208"/>
    </source>
</evidence>
<dbReference type="Proteomes" id="UP000580130">
    <property type="component" value="Unassembled WGS sequence"/>
</dbReference>
<dbReference type="Proteomes" id="UP000284742">
    <property type="component" value="Unassembled WGS sequence"/>
</dbReference>
<evidence type="ECO:0000313" key="20">
    <source>
        <dbReference type="Proteomes" id="UP000284742"/>
    </source>
</evidence>
<dbReference type="Proteomes" id="UP000285642">
    <property type="component" value="Unassembled WGS sequence"/>
</dbReference>
<dbReference type="Proteomes" id="UP000284152">
    <property type="component" value="Unassembled WGS sequence"/>
</dbReference>
<evidence type="ECO:0000313" key="12">
    <source>
        <dbReference type="EMBL" id="RHL85240.1"/>
    </source>
</evidence>
<evidence type="ECO:0000313" key="23">
    <source>
        <dbReference type="Proteomes" id="UP000285981"/>
    </source>
</evidence>
<dbReference type="EMBL" id="JABAFX010000015">
    <property type="protein sequence ID" value="NME57315.1"/>
    <property type="molecule type" value="Genomic_DNA"/>
</dbReference>
<evidence type="ECO:0000313" key="7">
    <source>
        <dbReference type="EMBL" id="RGN89306.1"/>
    </source>
</evidence>
<reference evidence="14 15" key="1">
    <citation type="submission" date="2018-08" db="EMBL/GenBank/DDBJ databases">
        <title>A genome reference for cultivated species of the human gut microbiota.</title>
        <authorList>
            <person name="Zou Y."/>
            <person name="Xue W."/>
            <person name="Luo G."/>
        </authorList>
    </citation>
    <scope>NUCLEOTIDE SEQUENCE [LARGE SCALE GENOMIC DNA]</scope>
    <source>
        <strain evidence="8 23">AF21-25</strain>
        <strain evidence="13 22">AF31-13BH</strain>
        <strain evidence="12 18">AF36-1BH</strain>
        <strain evidence="11 19">AF42-21</strain>
        <strain evidence="10 20">AM37-5</strain>
        <strain evidence="9 21">AM42-8</strain>
        <strain evidence="7 15">OM03-2</strain>
        <strain evidence="6 17">TF09-3</strain>
        <strain evidence="5 16">TF11-11</strain>
        <strain evidence="4 14">TM09-19AC</strain>
    </source>
</reference>
<dbReference type="Proteomes" id="UP000285652">
    <property type="component" value="Unassembled WGS sequence"/>
</dbReference>
<evidence type="ECO:0000256" key="1">
    <source>
        <dbReference type="SAM" id="MobiDB-lite"/>
    </source>
</evidence>
<organism evidence="7 15">
    <name type="scientific">Dorea formicigenerans</name>
    <dbReference type="NCBI Taxonomy" id="39486"/>
    <lineage>
        <taxon>Bacteria</taxon>
        <taxon>Bacillati</taxon>
        <taxon>Bacillota</taxon>
        <taxon>Clostridia</taxon>
        <taxon>Lachnospirales</taxon>
        <taxon>Lachnospiraceae</taxon>
        <taxon>Dorea</taxon>
    </lineage>
</organism>
<dbReference type="EMBL" id="QRQQ01000014">
    <property type="protein sequence ID" value="RHN13997.1"/>
    <property type="molecule type" value="Genomic_DNA"/>
</dbReference>
<evidence type="ECO:0000256" key="2">
    <source>
        <dbReference type="SAM" id="SignalP"/>
    </source>
</evidence>
<evidence type="ECO:0008006" key="25">
    <source>
        <dbReference type="Google" id="ProtNLM"/>
    </source>
</evidence>
<evidence type="ECO:0000313" key="4">
    <source>
        <dbReference type="EMBL" id="RGI84001.1"/>
    </source>
</evidence>
<feature type="chain" id="PRO_5043182541" description="YtxH domain-containing protein" evidence="2">
    <location>
        <begin position="41"/>
        <end position="124"/>
    </location>
</feature>
<feature type="signal peptide" evidence="2">
    <location>
        <begin position="1"/>
        <end position="40"/>
    </location>
</feature>
<reference evidence="3 24" key="2">
    <citation type="submission" date="2020-04" db="EMBL/GenBank/DDBJ databases">
        <authorList>
            <person name="Hitch T.C.A."/>
            <person name="Wylensek D."/>
            <person name="Clavel T."/>
        </authorList>
    </citation>
    <scope>NUCLEOTIDE SEQUENCE [LARGE SCALE GENOMIC DNA]</scope>
    <source>
        <strain evidence="3 24">BSM-383-APC-5F</strain>
    </source>
</reference>
<evidence type="ECO:0000313" key="18">
    <source>
        <dbReference type="Proteomes" id="UP000283325"/>
    </source>
</evidence>
<accession>A0A3E4L683</accession>
<dbReference type="EMBL" id="QSOI01000009">
    <property type="protein sequence ID" value="RGI84001.1"/>
    <property type="molecule type" value="Genomic_DNA"/>
</dbReference>
<protein>
    <recommendedName>
        <fullName evidence="25">YtxH domain-containing protein</fullName>
    </recommendedName>
</protein>
<dbReference type="AlphaFoldDB" id="A0A3E4L683"/>
<feature type="compositionally biased region" description="Polar residues" evidence="1">
    <location>
        <begin position="44"/>
        <end position="66"/>
    </location>
</feature>
<sequence length="124" mass="13197">MKYLHVAFYTEKETKIMKRLKKLLLIMMCVGILVSVTACAGNSNDNGAGQNDVVNDNGANDTQTGDSAMDKIGDGLEDGIDDVGKGVGDVVDDLDGDGRSDNRKNTNNNTVNDATTGNDNVNDR</sequence>
<dbReference type="Proteomes" id="UP000285981">
    <property type="component" value="Unassembled WGS sequence"/>
</dbReference>
<evidence type="ECO:0000313" key="14">
    <source>
        <dbReference type="Proteomes" id="UP000260664"/>
    </source>
</evidence>
<dbReference type="EMBL" id="QRVU01000017">
    <property type="protein sequence ID" value="RGS71607.1"/>
    <property type="molecule type" value="Genomic_DNA"/>
</dbReference>
<dbReference type="EMBL" id="QSFS01000017">
    <property type="protein sequence ID" value="RHA66807.1"/>
    <property type="molecule type" value="Genomic_DNA"/>
</dbReference>
<evidence type="ECO:0000313" key="6">
    <source>
        <dbReference type="EMBL" id="RGK81610.1"/>
    </source>
</evidence>
<comment type="caution">
    <text evidence="7">The sequence shown here is derived from an EMBL/GenBank/DDBJ whole genome shotgun (WGS) entry which is preliminary data.</text>
</comment>
<evidence type="ECO:0000313" key="3">
    <source>
        <dbReference type="EMBL" id="NME57315.1"/>
    </source>
</evidence>
<dbReference type="EMBL" id="QSQQ01000008">
    <property type="protein sequence ID" value="RGK48064.1"/>
    <property type="molecule type" value="Genomic_DNA"/>
</dbReference>
<evidence type="ECO:0000313" key="9">
    <source>
        <dbReference type="EMBL" id="RHA66807.1"/>
    </source>
</evidence>
<evidence type="ECO:0000313" key="17">
    <source>
        <dbReference type="Proteomes" id="UP000261324"/>
    </source>
</evidence>
<feature type="compositionally biased region" description="Low complexity" evidence="1">
    <location>
        <begin position="105"/>
        <end position="124"/>
    </location>
</feature>
<dbReference type="Proteomes" id="UP000283325">
    <property type="component" value="Unassembled WGS sequence"/>
</dbReference>